<protein>
    <recommendedName>
        <fullName evidence="1">Minor fimbrium subunit Mfa1 C-terminal domain-containing protein</fullName>
    </recommendedName>
</protein>
<comment type="caution">
    <text evidence="2">The sequence shown here is derived from an EMBL/GenBank/DDBJ whole genome shotgun (WGS) entry which is preliminary data.</text>
</comment>
<feature type="domain" description="Minor fimbrium subunit Mfa1 C-terminal" evidence="1">
    <location>
        <begin position="379"/>
        <end position="435"/>
    </location>
</feature>
<dbReference type="PATRIC" id="fig|1127696.3.peg.966"/>
<evidence type="ECO:0000313" key="2">
    <source>
        <dbReference type="EMBL" id="EKY01159.1"/>
    </source>
</evidence>
<dbReference type="EMBL" id="AMEQ01000029">
    <property type="protein sequence ID" value="EKY01159.1"/>
    <property type="molecule type" value="Genomic_DNA"/>
</dbReference>
<dbReference type="Gene3D" id="2.60.40.3690">
    <property type="match status" value="1"/>
</dbReference>
<dbReference type="Proteomes" id="UP000010408">
    <property type="component" value="Unassembled WGS sequence"/>
</dbReference>
<evidence type="ECO:0000313" key="3">
    <source>
        <dbReference type="Proteomes" id="UP000010408"/>
    </source>
</evidence>
<dbReference type="Gene3D" id="2.60.40.2580">
    <property type="match status" value="1"/>
</dbReference>
<sequence length="466" mass="51105">MVLALAFSSCTSDPSGLGKKVELPLKGNRVIHLAIQSPRTVTLRAGEQDKDPMEEISSLRFVFYGGASKDKVSHIRELTVQPSTTLNDIPLTLPAEDYRLVVIANATPSLKASTQVGSPLSMLENFTPHRASDFTTDHPLRLAMLNSQGAVEISRTAFSSPTPSVTITLESTLARVLVYGDPTLAGGATKGNLPPSYIITAQAKSIAALRPLALLPNGSMEVPGDGSSPEDRYPKGEYYDTWLSTPPTKTAGLLSYFDPLSVAINTIEWCTMPTSEPTSNSWKQARGIYAKESTIPPTAYLTGTVPTVYLRYPYIPSGLTLTAKEGWLSFQGQYYTETQVKQMLQTERYPNEELKEALTRAGITSASFTKPFDKEGLAFYYMGISYYTIPIRHFDNTKAPLKNSIGRYGLVRGNEYRIHITNIQRAGSPLPAKLEDNLTPLSEEKAHHSALTLAPVITRRSDTELY</sequence>
<organism evidence="2 3">
    <name type="scientific">Porphyromonas catoniae F0037</name>
    <dbReference type="NCBI Taxonomy" id="1127696"/>
    <lineage>
        <taxon>Bacteria</taxon>
        <taxon>Pseudomonadati</taxon>
        <taxon>Bacteroidota</taxon>
        <taxon>Bacteroidia</taxon>
        <taxon>Bacteroidales</taxon>
        <taxon>Porphyromonadaceae</taxon>
        <taxon>Porphyromonas</taxon>
    </lineage>
</organism>
<dbReference type="Pfam" id="PF15495">
    <property type="entry name" value="Fimbrillin_C"/>
    <property type="match status" value="1"/>
</dbReference>
<proteinExistence type="predicted"/>
<dbReference type="HOGENOM" id="CLU_586424_0_0_10"/>
<dbReference type="eggNOG" id="ENOG5032V5V">
    <property type="taxonomic scope" value="Bacteria"/>
</dbReference>
<dbReference type="STRING" id="1127696.HMPREF9134_01065"/>
<gene>
    <name evidence="2" type="ORF">HMPREF9134_01065</name>
</gene>
<name>L1NCA7_9PORP</name>
<evidence type="ECO:0000259" key="1">
    <source>
        <dbReference type="Pfam" id="PF15495"/>
    </source>
</evidence>
<dbReference type="InterPro" id="IPR029140">
    <property type="entry name" value="Mfa1_C"/>
</dbReference>
<dbReference type="AlphaFoldDB" id="L1NCA7"/>
<accession>L1NCA7</accession>
<reference evidence="2 3" key="1">
    <citation type="submission" date="2012-05" db="EMBL/GenBank/DDBJ databases">
        <authorList>
            <person name="Weinstock G."/>
            <person name="Sodergren E."/>
            <person name="Lobos E.A."/>
            <person name="Fulton L."/>
            <person name="Fulton R."/>
            <person name="Courtney L."/>
            <person name="Fronick C."/>
            <person name="O'Laughlin M."/>
            <person name="Godfrey J."/>
            <person name="Wilson R.M."/>
            <person name="Miner T."/>
            <person name="Farmer C."/>
            <person name="Delehaunty K."/>
            <person name="Cordes M."/>
            <person name="Minx P."/>
            <person name="Tomlinson C."/>
            <person name="Chen J."/>
            <person name="Wollam A."/>
            <person name="Pepin K.H."/>
            <person name="Bhonagiri V."/>
            <person name="Zhang X."/>
            <person name="Suruliraj S."/>
            <person name="Warren W."/>
            <person name="Mitreva M."/>
            <person name="Mardis E.R."/>
            <person name="Wilson R.K."/>
        </authorList>
    </citation>
    <scope>NUCLEOTIDE SEQUENCE [LARGE SCALE GENOMIC DNA]</scope>
    <source>
        <strain evidence="2 3">F0037</strain>
    </source>
</reference>